<gene>
    <name evidence="2" type="ORF">Afil01_21890</name>
</gene>
<dbReference type="Proteomes" id="UP001165079">
    <property type="component" value="Unassembled WGS sequence"/>
</dbReference>
<dbReference type="PANTHER" id="PTHR22753">
    <property type="entry name" value="TRANSMEMBRANE PROTEIN 68"/>
    <property type="match status" value="1"/>
</dbReference>
<organism evidence="2 3">
    <name type="scientific">Actinorhabdospora filicis</name>
    <dbReference type="NCBI Taxonomy" id="1785913"/>
    <lineage>
        <taxon>Bacteria</taxon>
        <taxon>Bacillati</taxon>
        <taxon>Actinomycetota</taxon>
        <taxon>Actinomycetes</taxon>
        <taxon>Micromonosporales</taxon>
        <taxon>Micromonosporaceae</taxon>
        <taxon>Actinorhabdospora</taxon>
    </lineage>
</organism>
<proteinExistence type="predicted"/>
<dbReference type="GO" id="GO:0016020">
    <property type="term" value="C:membrane"/>
    <property type="evidence" value="ECO:0007669"/>
    <property type="project" value="TreeGrafter"/>
</dbReference>
<dbReference type="GO" id="GO:0016746">
    <property type="term" value="F:acyltransferase activity"/>
    <property type="evidence" value="ECO:0007669"/>
    <property type="project" value="UniProtKB-KW"/>
</dbReference>
<accession>A0A9W6SK18</accession>
<dbReference type="PIRSF" id="PIRSF016753">
    <property type="entry name" value="P_lipid/glycerol_ac_tran_prd"/>
    <property type="match status" value="1"/>
</dbReference>
<dbReference type="CDD" id="cd07987">
    <property type="entry name" value="LPLAT_MGAT-like"/>
    <property type="match status" value="1"/>
</dbReference>
<sequence length="279" mass="30776">MSLEDALGKVIGIVERRLAGDYEVDEFGFDKELTEDVVAPVLRPLYRKWFRVEMHGLENVPDTGSALIVGNHSGAIAMDAAMLQLGLLDDHPARRHLRLLGADFVFKTPLLGEYARKTGATLACTPDAERLLSSGHLVGVFPEGFKGVGKPVWERYRLQRFGRGGFVQAALKTGAPIIPVSIVGAEEIYPIIGDIKPLARLLGLPYFPVTPTFPWLGPFGAVPLPSKWHIRFGEPIDTKEYAEHADDPMEIFNLADQVKETIQGMIHELLEKRGGAFQP</sequence>
<comment type="caution">
    <text evidence="2">The sequence shown here is derived from an EMBL/GenBank/DDBJ whole genome shotgun (WGS) entry which is preliminary data.</text>
</comment>
<keyword evidence="2" id="KW-0808">Transferase</keyword>
<dbReference type="InterPro" id="IPR016676">
    <property type="entry name" value="P_lipid/glycerol_AcTrfase_prd"/>
</dbReference>
<dbReference type="SMART" id="SM00563">
    <property type="entry name" value="PlsC"/>
    <property type="match status" value="1"/>
</dbReference>
<dbReference type="Pfam" id="PF01553">
    <property type="entry name" value="Acyltransferase"/>
    <property type="match status" value="1"/>
</dbReference>
<dbReference type="AlphaFoldDB" id="A0A9W6SK18"/>
<keyword evidence="2" id="KW-0012">Acyltransferase</keyword>
<dbReference type="RefSeq" id="WP_285662494.1">
    <property type="nucleotide sequence ID" value="NZ_BSTX01000001.1"/>
</dbReference>
<keyword evidence="3" id="KW-1185">Reference proteome</keyword>
<dbReference type="EMBL" id="BSTX01000001">
    <property type="protein sequence ID" value="GLZ77382.1"/>
    <property type="molecule type" value="Genomic_DNA"/>
</dbReference>
<dbReference type="SUPFAM" id="SSF69593">
    <property type="entry name" value="Glycerol-3-phosphate (1)-acyltransferase"/>
    <property type="match status" value="1"/>
</dbReference>
<evidence type="ECO:0000313" key="2">
    <source>
        <dbReference type="EMBL" id="GLZ77382.1"/>
    </source>
</evidence>
<reference evidence="2" key="1">
    <citation type="submission" date="2023-03" db="EMBL/GenBank/DDBJ databases">
        <title>Actinorhabdospora filicis NBRC 111898.</title>
        <authorList>
            <person name="Ichikawa N."/>
            <person name="Sato H."/>
            <person name="Tonouchi N."/>
        </authorList>
    </citation>
    <scope>NUCLEOTIDE SEQUENCE</scope>
    <source>
        <strain evidence="2">NBRC 111898</strain>
    </source>
</reference>
<evidence type="ECO:0000259" key="1">
    <source>
        <dbReference type="SMART" id="SM00563"/>
    </source>
</evidence>
<evidence type="ECO:0000313" key="3">
    <source>
        <dbReference type="Proteomes" id="UP001165079"/>
    </source>
</evidence>
<feature type="domain" description="Phospholipid/glycerol acyltransferase" evidence="1">
    <location>
        <begin position="66"/>
        <end position="185"/>
    </location>
</feature>
<protein>
    <submittedName>
        <fullName evidence="2">Glycerol acyltransferase</fullName>
    </submittedName>
</protein>
<name>A0A9W6SK18_9ACTN</name>
<dbReference type="InterPro" id="IPR002123">
    <property type="entry name" value="Plipid/glycerol_acylTrfase"/>
</dbReference>
<dbReference type="PANTHER" id="PTHR22753:SF14">
    <property type="entry name" value="MONOACYLGLYCEROL_DIACYLGLYCEROL O-ACYLTRANSFERASE"/>
    <property type="match status" value="1"/>
</dbReference>